<gene>
    <name evidence="2" type="ORF">Pan189_40270</name>
</gene>
<dbReference type="OrthoDB" id="273411at2"/>
<evidence type="ECO:0000313" key="3">
    <source>
        <dbReference type="Proteomes" id="UP000317318"/>
    </source>
</evidence>
<dbReference type="Proteomes" id="UP000317318">
    <property type="component" value="Chromosome"/>
</dbReference>
<keyword evidence="3" id="KW-1185">Reference proteome</keyword>
<evidence type="ECO:0000256" key="1">
    <source>
        <dbReference type="SAM" id="Phobius"/>
    </source>
</evidence>
<proteinExistence type="predicted"/>
<reference evidence="2 3" key="1">
    <citation type="submission" date="2019-02" db="EMBL/GenBank/DDBJ databases">
        <title>Deep-cultivation of Planctomycetes and their phenomic and genomic characterization uncovers novel biology.</title>
        <authorList>
            <person name="Wiegand S."/>
            <person name="Jogler M."/>
            <person name="Boedeker C."/>
            <person name="Pinto D."/>
            <person name="Vollmers J."/>
            <person name="Rivas-Marin E."/>
            <person name="Kohn T."/>
            <person name="Peeters S.H."/>
            <person name="Heuer A."/>
            <person name="Rast P."/>
            <person name="Oberbeckmann S."/>
            <person name="Bunk B."/>
            <person name="Jeske O."/>
            <person name="Meyerdierks A."/>
            <person name="Storesund J.E."/>
            <person name="Kallscheuer N."/>
            <person name="Luecker S."/>
            <person name="Lage O.M."/>
            <person name="Pohl T."/>
            <person name="Merkel B.J."/>
            <person name="Hornburger P."/>
            <person name="Mueller R.-W."/>
            <person name="Bruemmer F."/>
            <person name="Labrenz M."/>
            <person name="Spormann A.M."/>
            <person name="Op den Camp H."/>
            <person name="Overmann J."/>
            <person name="Amann R."/>
            <person name="Jetten M.S.M."/>
            <person name="Mascher T."/>
            <person name="Medema M.H."/>
            <person name="Devos D.P."/>
            <person name="Kaster A.-K."/>
            <person name="Ovreas L."/>
            <person name="Rohde M."/>
            <person name="Galperin M.Y."/>
            <person name="Jogler C."/>
        </authorList>
    </citation>
    <scope>NUCLEOTIDE SEQUENCE [LARGE SCALE GENOMIC DNA]</scope>
    <source>
        <strain evidence="2 3">Pan189</strain>
    </source>
</reference>
<dbReference type="KEGG" id="svp:Pan189_40270"/>
<organism evidence="2 3">
    <name type="scientific">Stratiformator vulcanicus</name>
    <dbReference type="NCBI Taxonomy" id="2527980"/>
    <lineage>
        <taxon>Bacteria</taxon>
        <taxon>Pseudomonadati</taxon>
        <taxon>Planctomycetota</taxon>
        <taxon>Planctomycetia</taxon>
        <taxon>Planctomycetales</taxon>
        <taxon>Planctomycetaceae</taxon>
        <taxon>Stratiformator</taxon>
    </lineage>
</organism>
<feature type="transmembrane region" description="Helical" evidence="1">
    <location>
        <begin position="19"/>
        <end position="38"/>
    </location>
</feature>
<dbReference type="EMBL" id="CP036268">
    <property type="protein sequence ID" value="QDT39618.1"/>
    <property type="molecule type" value="Genomic_DNA"/>
</dbReference>
<keyword evidence="1" id="KW-0812">Transmembrane</keyword>
<protein>
    <submittedName>
        <fullName evidence="2">Uncharacterized protein</fullName>
    </submittedName>
</protein>
<accession>A0A517R6V3</accession>
<evidence type="ECO:0000313" key="2">
    <source>
        <dbReference type="EMBL" id="QDT39618.1"/>
    </source>
</evidence>
<dbReference type="AlphaFoldDB" id="A0A517R6V3"/>
<dbReference type="RefSeq" id="WP_145365744.1">
    <property type="nucleotide sequence ID" value="NZ_CP036268.1"/>
</dbReference>
<sequence length="224" mass="25238">MDNPTTSNNRIRSQAQTTLILSCLWLTVLIVFAGHSYYRYQRLTDVDRIVAQATEALKKDYPEMRAMVIMQVNESAPDIAEGVSQSLIQAAPDVRKEARKFIARQIDAGSDQLIAVSSVQFQEFVESNHDQVEEWIEQLDAAPDEIQEIAEQIDDQVGELVGEDLQQQLDTILAGHEKLNDRLSKIARSGHLSPTELIELRIVRILKALQLKYVEEVNPLAATN</sequence>
<keyword evidence="1" id="KW-1133">Transmembrane helix</keyword>
<keyword evidence="1" id="KW-0472">Membrane</keyword>
<name>A0A517R6V3_9PLAN</name>